<comment type="caution">
    <text evidence="1">The sequence shown here is derived from an EMBL/GenBank/DDBJ whole genome shotgun (WGS) entry which is preliminary data.</text>
</comment>
<proteinExistence type="predicted"/>
<reference evidence="1" key="1">
    <citation type="submission" date="2013-03" db="EMBL/GenBank/DDBJ databases">
        <authorList>
            <person name="Harkins D.M."/>
            <person name="Durkin A.S."/>
            <person name="Brinkac L.M."/>
            <person name="Haft D.H."/>
            <person name="Selengut J.D."/>
            <person name="Sanka R."/>
            <person name="DePew J."/>
            <person name="Purushe J."/>
            <person name="Hartskeerl R.A."/>
            <person name="Ahmed A."/>
            <person name="van der Linden H."/>
            <person name="Goris M.G.A."/>
            <person name="Vinetz J.M."/>
            <person name="Sutton G.G."/>
            <person name="Nierman W.C."/>
            <person name="Fouts D.E."/>
        </authorList>
    </citation>
    <scope>NUCLEOTIDE SEQUENCE [LARGE SCALE GENOMIC DNA]</scope>
    <source>
        <strain evidence="1">ICFT</strain>
    </source>
</reference>
<gene>
    <name evidence="1" type="ORF">LEP1GSC060_1168</name>
</gene>
<dbReference type="STRING" id="1218598.LEP1GSC060_1168"/>
<evidence type="ECO:0000313" key="1">
    <source>
        <dbReference type="EMBL" id="EMY77607.1"/>
    </source>
</evidence>
<name>N1WJT3_9LEPT</name>
<evidence type="ECO:0000313" key="2">
    <source>
        <dbReference type="Proteomes" id="UP000012313"/>
    </source>
</evidence>
<organism evidence="1 2">
    <name type="scientific">Leptospira weilii serovar Ranarum str. ICFT</name>
    <dbReference type="NCBI Taxonomy" id="1218598"/>
    <lineage>
        <taxon>Bacteria</taxon>
        <taxon>Pseudomonadati</taxon>
        <taxon>Spirochaetota</taxon>
        <taxon>Spirochaetia</taxon>
        <taxon>Leptospirales</taxon>
        <taxon>Leptospiraceae</taxon>
        <taxon>Leptospira</taxon>
    </lineage>
</organism>
<protein>
    <submittedName>
        <fullName evidence="1">Uncharacterized protein</fullName>
    </submittedName>
</protein>
<dbReference type="EMBL" id="AOHC02000035">
    <property type="protein sequence ID" value="EMY77607.1"/>
    <property type="molecule type" value="Genomic_DNA"/>
</dbReference>
<dbReference type="AlphaFoldDB" id="N1WJT3"/>
<dbReference type="Proteomes" id="UP000012313">
    <property type="component" value="Unassembled WGS sequence"/>
</dbReference>
<sequence length="37" mass="4232">MENVESVTNIRIVSIQKRIFAGYSFVISGDPVLQEYK</sequence>
<accession>N1WJT3</accession>
<keyword evidence="2" id="KW-1185">Reference proteome</keyword>